<feature type="transmembrane region" description="Helical" evidence="1">
    <location>
        <begin position="143"/>
        <end position="163"/>
    </location>
</feature>
<dbReference type="GO" id="GO:0006508">
    <property type="term" value="P:proteolysis"/>
    <property type="evidence" value="ECO:0007669"/>
    <property type="project" value="UniProtKB-KW"/>
</dbReference>
<evidence type="ECO:0000313" key="3">
    <source>
        <dbReference type="EMBL" id="TWU19684.1"/>
    </source>
</evidence>
<organism evidence="3 4">
    <name type="scientific">Allorhodopirellula heiligendammensis</name>
    <dbReference type="NCBI Taxonomy" id="2714739"/>
    <lineage>
        <taxon>Bacteria</taxon>
        <taxon>Pseudomonadati</taxon>
        <taxon>Planctomycetota</taxon>
        <taxon>Planctomycetia</taxon>
        <taxon>Pirellulales</taxon>
        <taxon>Pirellulaceae</taxon>
        <taxon>Allorhodopirellula</taxon>
    </lineage>
</organism>
<dbReference type="EMBL" id="SJPU01000001">
    <property type="protein sequence ID" value="TWU19684.1"/>
    <property type="molecule type" value="Genomic_DNA"/>
</dbReference>
<dbReference type="Pfam" id="PF02517">
    <property type="entry name" value="Rce1-like"/>
    <property type="match status" value="1"/>
</dbReference>
<keyword evidence="1" id="KW-0472">Membrane</keyword>
<keyword evidence="4" id="KW-1185">Reference proteome</keyword>
<name>A0A5C6C8L2_9BACT</name>
<dbReference type="InterPro" id="IPR014346">
    <property type="entry name" value="Prenyl_protease-related"/>
</dbReference>
<evidence type="ECO:0000256" key="1">
    <source>
        <dbReference type="SAM" id="Phobius"/>
    </source>
</evidence>
<feature type="transmembrane region" description="Helical" evidence="1">
    <location>
        <begin position="63"/>
        <end position="84"/>
    </location>
</feature>
<dbReference type="InterPro" id="IPR003675">
    <property type="entry name" value="Rce1/LyrA-like_dom"/>
</dbReference>
<feature type="transmembrane region" description="Helical" evidence="1">
    <location>
        <begin position="238"/>
        <end position="256"/>
    </location>
</feature>
<protein>
    <submittedName>
        <fullName evidence="3">CAAX amino terminal protease self- immunity</fullName>
    </submittedName>
</protein>
<proteinExistence type="predicted"/>
<feature type="transmembrane region" description="Helical" evidence="1">
    <location>
        <begin position="91"/>
        <end position="109"/>
    </location>
</feature>
<keyword evidence="3" id="KW-0378">Hydrolase</keyword>
<dbReference type="Proteomes" id="UP000319908">
    <property type="component" value="Unassembled WGS sequence"/>
</dbReference>
<keyword evidence="3" id="KW-0645">Protease</keyword>
<keyword evidence="1" id="KW-0812">Transmembrane</keyword>
<sequence>MNSLSETSHEPPTATSSREHLLEQHPWVAFVLPLVVFMLVGTLEATERSGATLFGLVGVELYPVVYTVKILLTIIALVLVWPAYRVFPMRLSPAAIGVGVMGVIIWIGIDALDIEQMLGFGWLADRGERVAYNPLAALQHSPVLAYAFLAVRFFGLAVVIAVAEEMFLRGFLIRYVEDPDRWNTLPLSQLGWPALITGTVFPMLMHPGELFAAMAWFSMVSWLMLRTGNIWDCITAHMVTNLLLGIYVMSTGNWHLW</sequence>
<comment type="caution">
    <text evidence="3">The sequence shown here is derived from an EMBL/GenBank/DDBJ whole genome shotgun (WGS) entry which is preliminary data.</text>
</comment>
<dbReference type="GO" id="GO:0080120">
    <property type="term" value="P:CAAX-box protein maturation"/>
    <property type="evidence" value="ECO:0007669"/>
    <property type="project" value="UniProtKB-ARBA"/>
</dbReference>
<dbReference type="OrthoDB" id="9787923at2"/>
<dbReference type="GO" id="GO:0004175">
    <property type="term" value="F:endopeptidase activity"/>
    <property type="evidence" value="ECO:0007669"/>
    <property type="project" value="UniProtKB-ARBA"/>
</dbReference>
<accession>A0A5C6C8L2</accession>
<keyword evidence="1" id="KW-1133">Transmembrane helix</keyword>
<feature type="domain" description="CAAX prenyl protease 2/Lysostaphin resistance protein A-like" evidence="2">
    <location>
        <begin position="149"/>
        <end position="243"/>
    </location>
</feature>
<dbReference type="AlphaFoldDB" id="A0A5C6C8L2"/>
<evidence type="ECO:0000313" key="4">
    <source>
        <dbReference type="Proteomes" id="UP000319908"/>
    </source>
</evidence>
<feature type="transmembrane region" description="Helical" evidence="1">
    <location>
        <begin position="184"/>
        <end position="204"/>
    </location>
</feature>
<gene>
    <name evidence="3" type="ORF">Poly21_18590</name>
</gene>
<dbReference type="NCBIfam" id="TIGR03008">
    <property type="entry name" value="pepcterm_CAAX"/>
    <property type="match status" value="1"/>
</dbReference>
<evidence type="ECO:0000259" key="2">
    <source>
        <dbReference type="Pfam" id="PF02517"/>
    </source>
</evidence>
<feature type="transmembrane region" description="Helical" evidence="1">
    <location>
        <begin position="26"/>
        <end position="43"/>
    </location>
</feature>
<reference evidence="3 4" key="1">
    <citation type="journal article" date="2020" name="Antonie Van Leeuwenhoek">
        <title>Rhodopirellula heiligendammensis sp. nov., Rhodopirellula pilleata sp. nov., and Rhodopirellula solitaria sp. nov. isolated from natural or artificial marine surfaces in Northern Germany and California, USA, and emended description of the genus Rhodopirellula.</title>
        <authorList>
            <person name="Kallscheuer N."/>
            <person name="Wiegand S."/>
            <person name="Jogler M."/>
            <person name="Boedeker C."/>
            <person name="Peeters S.H."/>
            <person name="Rast P."/>
            <person name="Heuer A."/>
            <person name="Jetten M.S.M."/>
            <person name="Rohde M."/>
            <person name="Jogler C."/>
        </authorList>
    </citation>
    <scope>NUCLEOTIDE SEQUENCE [LARGE SCALE GENOMIC DNA]</scope>
    <source>
        <strain evidence="3 4">Poly21</strain>
    </source>
</reference>
<dbReference type="RefSeq" id="WP_146406450.1">
    <property type="nucleotide sequence ID" value="NZ_SJPU01000001.1"/>
</dbReference>